<gene>
    <name evidence="2" type="ORF">SDC9_117441</name>
</gene>
<feature type="transmembrane region" description="Helical" evidence="1">
    <location>
        <begin position="181"/>
        <end position="203"/>
    </location>
</feature>
<dbReference type="EMBL" id="VSSQ01023503">
    <property type="protein sequence ID" value="MPM70486.1"/>
    <property type="molecule type" value="Genomic_DNA"/>
</dbReference>
<dbReference type="Pfam" id="PF12730">
    <property type="entry name" value="ABC2_membrane_4"/>
    <property type="match status" value="1"/>
</dbReference>
<dbReference type="GO" id="GO:0140359">
    <property type="term" value="F:ABC-type transporter activity"/>
    <property type="evidence" value="ECO:0007669"/>
    <property type="project" value="InterPro"/>
</dbReference>
<dbReference type="PANTHER" id="PTHR37305">
    <property type="entry name" value="INTEGRAL MEMBRANE PROTEIN-RELATED"/>
    <property type="match status" value="1"/>
</dbReference>
<proteinExistence type="predicted"/>
<sequence length="285" mass="31745">MLRMIGYELLKIKSQKRNFVILAGHLLFVLMIWYLSTRQQTGNMFLRRFNSVSDFGFTDVNALFDGLFLSRLVLIPSFMLIMPIAVCTLCGDIIAGEAQDGSLKLYLARSRSRSNVFCAKFIAAYLVNLAYSIYFGLFGLLVGILVRGVNKVQLIFLVDDLYGNAMMLTSVGDALVRYGACILYFSFSLMALGAIALFFSVIFERMTTATVAAITLHFVCYAINALPIAEPIQPYLLVNMLNNASLLWMVSVPWQHLAVNLASLTGYIILFAGGGLMLFNLKDIR</sequence>
<dbReference type="GO" id="GO:0005886">
    <property type="term" value="C:plasma membrane"/>
    <property type="evidence" value="ECO:0007669"/>
    <property type="project" value="UniProtKB-SubCell"/>
</dbReference>
<keyword evidence="1" id="KW-1133">Transmembrane helix</keyword>
<comment type="caution">
    <text evidence="2">The sequence shown here is derived from an EMBL/GenBank/DDBJ whole genome shotgun (WGS) entry which is preliminary data.</text>
</comment>
<reference evidence="2" key="1">
    <citation type="submission" date="2019-08" db="EMBL/GenBank/DDBJ databases">
        <authorList>
            <person name="Kucharzyk K."/>
            <person name="Murdoch R.W."/>
            <person name="Higgins S."/>
            <person name="Loffler F."/>
        </authorList>
    </citation>
    <scope>NUCLEOTIDE SEQUENCE</scope>
</reference>
<accession>A0A645BY87</accession>
<feature type="transmembrane region" description="Helical" evidence="1">
    <location>
        <begin position="73"/>
        <end position="95"/>
    </location>
</feature>
<protein>
    <recommendedName>
        <fullName evidence="3">ABC-2 family transporter protein</fullName>
    </recommendedName>
</protein>
<feature type="transmembrane region" description="Helical" evidence="1">
    <location>
        <begin position="261"/>
        <end position="281"/>
    </location>
</feature>
<evidence type="ECO:0000256" key="1">
    <source>
        <dbReference type="SAM" id="Phobius"/>
    </source>
</evidence>
<keyword evidence="1" id="KW-0472">Membrane</keyword>
<feature type="transmembrane region" description="Helical" evidence="1">
    <location>
        <begin position="209"/>
        <end position="229"/>
    </location>
</feature>
<keyword evidence="1" id="KW-0812">Transmembrane</keyword>
<feature type="transmembrane region" description="Helical" evidence="1">
    <location>
        <begin position="116"/>
        <end position="146"/>
    </location>
</feature>
<evidence type="ECO:0000313" key="2">
    <source>
        <dbReference type="EMBL" id="MPM70486.1"/>
    </source>
</evidence>
<feature type="transmembrane region" description="Helical" evidence="1">
    <location>
        <begin position="20"/>
        <end position="36"/>
    </location>
</feature>
<organism evidence="2">
    <name type="scientific">bioreactor metagenome</name>
    <dbReference type="NCBI Taxonomy" id="1076179"/>
    <lineage>
        <taxon>unclassified sequences</taxon>
        <taxon>metagenomes</taxon>
        <taxon>ecological metagenomes</taxon>
    </lineage>
</organism>
<dbReference type="AlphaFoldDB" id="A0A645BY87"/>
<name>A0A645BY87_9ZZZZ</name>
<evidence type="ECO:0008006" key="3">
    <source>
        <dbReference type="Google" id="ProtNLM"/>
    </source>
</evidence>
<dbReference type="PANTHER" id="PTHR37305:SF1">
    <property type="entry name" value="MEMBRANE PROTEIN"/>
    <property type="match status" value="1"/>
</dbReference>